<dbReference type="Proteomes" id="UP000229081">
    <property type="component" value="Chromosome"/>
</dbReference>
<evidence type="ECO:0000313" key="18">
    <source>
        <dbReference type="EMBL" id="ATY31402.1"/>
    </source>
</evidence>
<keyword evidence="19" id="KW-1185">Reference proteome</keyword>
<dbReference type="GO" id="GO:0000156">
    <property type="term" value="F:phosphorelay response regulator activity"/>
    <property type="evidence" value="ECO:0007669"/>
    <property type="project" value="TreeGrafter"/>
</dbReference>
<dbReference type="PANTHER" id="PTHR42878">
    <property type="entry name" value="TWO-COMPONENT HISTIDINE KINASE"/>
    <property type="match status" value="1"/>
</dbReference>
<dbReference type="PANTHER" id="PTHR42878:SF7">
    <property type="entry name" value="SENSOR HISTIDINE KINASE GLRK"/>
    <property type="match status" value="1"/>
</dbReference>
<evidence type="ECO:0000256" key="7">
    <source>
        <dbReference type="ARBA" id="ARBA00022692"/>
    </source>
</evidence>
<dbReference type="EMBL" id="CP024923">
    <property type="protein sequence ID" value="ATY31402.1"/>
    <property type="molecule type" value="Genomic_DNA"/>
</dbReference>
<dbReference type="SUPFAM" id="SSF55874">
    <property type="entry name" value="ATPase domain of HSP90 chaperone/DNA topoisomerase II/histidine kinase"/>
    <property type="match status" value="1"/>
</dbReference>
<evidence type="ECO:0000256" key="6">
    <source>
        <dbReference type="ARBA" id="ARBA00022679"/>
    </source>
</evidence>
<keyword evidence="10" id="KW-0067">ATP-binding</keyword>
<dbReference type="InterPro" id="IPR005467">
    <property type="entry name" value="His_kinase_dom"/>
</dbReference>
<dbReference type="SUPFAM" id="SSF158472">
    <property type="entry name" value="HAMP domain-like"/>
    <property type="match status" value="1"/>
</dbReference>
<feature type="transmembrane region" description="Helical" evidence="15">
    <location>
        <begin position="302"/>
        <end position="322"/>
    </location>
</feature>
<dbReference type="InterPro" id="IPR035965">
    <property type="entry name" value="PAS-like_dom_sf"/>
</dbReference>
<evidence type="ECO:0000256" key="9">
    <source>
        <dbReference type="ARBA" id="ARBA00022777"/>
    </source>
</evidence>
<feature type="domain" description="Histidine kinase" evidence="16">
    <location>
        <begin position="505"/>
        <end position="723"/>
    </location>
</feature>
<dbReference type="AlphaFoldDB" id="A0A2K8MBX7"/>
<dbReference type="SUPFAM" id="SSF47384">
    <property type="entry name" value="Homodimeric domain of signal transducing histidine kinase"/>
    <property type="match status" value="1"/>
</dbReference>
<keyword evidence="6" id="KW-0808">Transferase</keyword>
<evidence type="ECO:0000256" key="10">
    <source>
        <dbReference type="ARBA" id="ARBA00022840"/>
    </source>
</evidence>
<dbReference type="InterPro" id="IPR004358">
    <property type="entry name" value="Sig_transdc_His_kin-like_C"/>
</dbReference>
<keyword evidence="4" id="KW-1003">Cell membrane</keyword>
<evidence type="ECO:0000256" key="5">
    <source>
        <dbReference type="ARBA" id="ARBA00022553"/>
    </source>
</evidence>
<evidence type="ECO:0000256" key="1">
    <source>
        <dbReference type="ARBA" id="ARBA00000085"/>
    </source>
</evidence>
<dbReference type="GO" id="GO:0030295">
    <property type="term" value="F:protein kinase activator activity"/>
    <property type="evidence" value="ECO:0007669"/>
    <property type="project" value="TreeGrafter"/>
</dbReference>
<sequence>MDAVTEQIAEAAPRKRRLSVTPAVEAGVLFAAVAIAIISYFVVSGERSPERLLSPPLVALLLVANLVPGVALLVLIGRRAARHRAASSTAGGEGQLHVRLVAIFSVLASVPTLLVAVIASLLFQYGVAFWVSDRPRSMIENAQALAQESYRQLLGFVDRETVAMANDVSNALNEYPPDSINFQQIFGGQVYVRSLSEAIIFTVAADGQIQAIALVNPYERDLEKEINRSALKQLDQGKQSVADAQGDRIRSLTRIPGSRNLYLYAGRASGLGGISPQTERAAQVLTDYRALVTRSRSLQLQFNIALLVLALLIVGIAVWVALQVADRLVRPVNELVGAARQVAGGDLTARVPERKSKDEIGVLAGAFNQMTNQLQGQTNALVTANAQIESRRALIEAVMSGVSAGVISIGADRVVRLMNASALALLRRSEEESLGKPLVWIAPELDALLDAPEREAVAQVTVGAEARTLAVKITSDEAGQVLTFDDITQQLLDQRRAAWSDVARRIAHEIKNPLTPIQLAAERLQRRYGKQIEGGEGVFSQLTGTIVRQVGDLRRMVDEFSSFARMPKPLFRRESLLDIARQSMFLHEVAHPAIRFELDTPDEPPSLVCDRRQMGQALTNVIKNAVEAIEARGEGQALPQGEILLSIRAEDDQRVLLIVSDNGVGLPVERDRIVEPYMTTRSRGTGLGLAIVKKIVEEHCGTIGFTDHDGGGTVVTICFDTEALERLAQQNNDAEPAEPRAPALTRSGKS</sequence>
<dbReference type="InterPro" id="IPR017232">
    <property type="entry name" value="NtrY"/>
</dbReference>
<evidence type="ECO:0000256" key="13">
    <source>
        <dbReference type="ARBA" id="ARBA00023136"/>
    </source>
</evidence>
<dbReference type="Pfam" id="PF00512">
    <property type="entry name" value="HisKA"/>
    <property type="match status" value="1"/>
</dbReference>
<dbReference type="Gene3D" id="6.10.340.10">
    <property type="match status" value="1"/>
</dbReference>
<evidence type="ECO:0000256" key="2">
    <source>
        <dbReference type="ARBA" id="ARBA00004651"/>
    </source>
</evidence>
<keyword evidence="13 15" id="KW-0472">Membrane</keyword>
<accession>A0A2K8MBX7</accession>
<dbReference type="GO" id="GO:0000155">
    <property type="term" value="F:phosphorelay sensor kinase activity"/>
    <property type="evidence" value="ECO:0007669"/>
    <property type="project" value="InterPro"/>
</dbReference>
<feature type="domain" description="HAMP" evidence="17">
    <location>
        <begin position="326"/>
        <end position="379"/>
    </location>
</feature>
<dbReference type="InterPro" id="IPR050351">
    <property type="entry name" value="BphY/WalK/GraS-like"/>
</dbReference>
<organism evidence="18 19">
    <name type="scientific">Sphingomonas psychrotolerans</name>
    <dbReference type="NCBI Taxonomy" id="1327635"/>
    <lineage>
        <taxon>Bacteria</taxon>
        <taxon>Pseudomonadati</taxon>
        <taxon>Pseudomonadota</taxon>
        <taxon>Alphaproteobacteria</taxon>
        <taxon>Sphingomonadales</taxon>
        <taxon>Sphingomonadaceae</taxon>
        <taxon>Sphingomonas</taxon>
    </lineage>
</organism>
<dbReference type="Pfam" id="PF19312">
    <property type="entry name" value="NtrY_N"/>
    <property type="match status" value="1"/>
</dbReference>
<evidence type="ECO:0000256" key="15">
    <source>
        <dbReference type="SAM" id="Phobius"/>
    </source>
</evidence>
<evidence type="ECO:0000256" key="4">
    <source>
        <dbReference type="ARBA" id="ARBA00022475"/>
    </source>
</evidence>
<feature type="transmembrane region" description="Helical" evidence="15">
    <location>
        <begin position="98"/>
        <end position="131"/>
    </location>
</feature>
<dbReference type="EC" id="2.7.13.3" evidence="3"/>
<dbReference type="PROSITE" id="PS50885">
    <property type="entry name" value="HAMP"/>
    <property type="match status" value="1"/>
</dbReference>
<dbReference type="Gene3D" id="3.30.450.20">
    <property type="entry name" value="PAS domain"/>
    <property type="match status" value="1"/>
</dbReference>
<dbReference type="KEGG" id="sphc:CVN68_04910"/>
<dbReference type="InterPro" id="IPR045671">
    <property type="entry name" value="NtrY-like_N"/>
</dbReference>
<evidence type="ECO:0000256" key="12">
    <source>
        <dbReference type="ARBA" id="ARBA00023012"/>
    </source>
</evidence>
<dbReference type="GO" id="GO:0007234">
    <property type="term" value="P:osmosensory signaling via phosphorelay pathway"/>
    <property type="evidence" value="ECO:0007669"/>
    <property type="project" value="TreeGrafter"/>
</dbReference>
<dbReference type="SMART" id="SM00387">
    <property type="entry name" value="HATPase_c"/>
    <property type="match status" value="1"/>
</dbReference>
<gene>
    <name evidence="18" type="ORF">CVN68_04910</name>
</gene>
<keyword evidence="8" id="KW-0547">Nucleotide-binding</keyword>
<dbReference type="GO" id="GO:0005524">
    <property type="term" value="F:ATP binding"/>
    <property type="evidence" value="ECO:0007669"/>
    <property type="project" value="UniProtKB-KW"/>
</dbReference>
<dbReference type="SUPFAM" id="SSF55785">
    <property type="entry name" value="PYP-like sensor domain (PAS domain)"/>
    <property type="match status" value="1"/>
</dbReference>
<dbReference type="Pfam" id="PF00672">
    <property type="entry name" value="HAMP"/>
    <property type="match status" value="1"/>
</dbReference>
<feature type="transmembrane region" description="Helical" evidence="15">
    <location>
        <begin position="55"/>
        <end position="77"/>
    </location>
</feature>
<dbReference type="RefSeq" id="WP_100281213.1">
    <property type="nucleotide sequence ID" value="NZ_CP024923.1"/>
</dbReference>
<evidence type="ECO:0000256" key="8">
    <source>
        <dbReference type="ARBA" id="ARBA00022741"/>
    </source>
</evidence>
<dbReference type="GO" id="GO:0005886">
    <property type="term" value="C:plasma membrane"/>
    <property type="evidence" value="ECO:0007669"/>
    <property type="project" value="UniProtKB-SubCell"/>
</dbReference>
<evidence type="ECO:0000256" key="3">
    <source>
        <dbReference type="ARBA" id="ARBA00012438"/>
    </source>
</evidence>
<dbReference type="CDD" id="cd00082">
    <property type="entry name" value="HisKA"/>
    <property type="match status" value="1"/>
</dbReference>
<dbReference type="InterPro" id="IPR036890">
    <property type="entry name" value="HATPase_C_sf"/>
</dbReference>
<proteinExistence type="predicted"/>
<feature type="region of interest" description="Disordered" evidence="14">
    <location>
        <begin position="729"/>
        <end position="750"/>
    </location>
</feature>
<dbReference type="InterPro" id="IPR003594">
    <property type="entry name" value="HATPase_dom"/>
</dbReference>
<keyword evidence="5" id="KW-0597">Phosphoprotein</keyword>
<dbReference type="PIRSF" id="PIRSF037532">
    <property type="entry name" value="STHK_NtrY"/>
    <property type="match status" value="1"/>
</dbReference>
<dbReference type="CDD" id="cd06225">
    <property type="entry name" value="HAMP"/>
    <property type="match status" value="1"/>
</dbReference>
<dbReference type="InterPro" id="IPR036097">
    <property type="entry name" value="HisK_dim/P_sf"/>
</dbReference>
<evidence type="ECO:0000313" key="19">
    <source>
        <dbReference type="Proteomes" id="UP000229081"/>
    </source>
</evidence>
<dbReference type="Pfam" id="PF02518">
    <property type="entry name" value="HATPase_c"/>
    <property type="match status" value="1"/>
</dbReference>
<dbReference type="InterPro" id="IPR003660">
    <property type="entry name" value="HAMP_dom"/>
</dbReference>
<name>A0A2K8MBX7_9SPHN</name>
<comment type="subcellular location">
    <subcellularLocation>
        <location evidence="2">Cell membrane</location>
        <topology evidence="2">Multi-pass membrane protein</topology>
    </subcellularLocation>
</comment>
<dbReference type="PROSITE" id="PS50109">
    <property type="entry name" value="HIS_KIN"/>
    <property type="match status" value="1"/>
</dbReference>
<dbReference type="Gene3D" id="3.30.565.10">
    <property type="entry name" value="Histidine kinase-like ATPase, C-terminal domain"/>
    <property type="match status" value="1"/>
</dbReference>
<keyword evidence="9 18" id="KW-0418">Kinase</keyword>
<keyword evidence="11 15" id="KW-1133">Transmembrane helix</keyword>
<evidence type="ECO:0000259" key="16">
    <source>
        <dbReference type="PROSITE" id="PS50109"/>
    </source>
</evidence>
<reference evidence="18 19" key="1">
    <citation type="submission" date="2017-11" db="EMBL/GenBank/DDBJ databases">
        <title>Complete genome sequence of Sphingomonas sp. Strain Cra20, a psychrotolerant potential plant growth promoting rhizobacteria.</title>
        <authorList>
            <person name="Luo Y."/>
        </authorList>
    </citation>
    <scope>NUCLEOTIDE SEQUENCE [LARGE SCALE GENOMIC DNA]</scope>
    <source>
        <strain evidence="18 19">Cra20</strain>
    </source>
</reference>
<dbReference type="PRINTS" id="PR00344">
    <property type="entry name" value="BCTRLSENSOR"/>
</dbReference>
<feature type="transmembrane region" description="Helical" evidence="15">
    <location>
        <begin position="23"/>
        <end position="43"/>
    </location>
</feature>
<keyword evidence="7 15" id="KW-0812">Transmembrane</keyword>
<evidence type="ECO:0000256" key="14">
    <source>
        <dbReference type="SAM" id="MobiDB-lite"/>
    </source>
</evidence>
<evidence type="ECO:0000256" key="11">
    <source>
        <dbReference type="ARBA" id="ARBA00022989"/>
    </source>
</evidence>
<dbReference type="Gene3D" id="1.10.287.130">
    <property type="match status" value="1"/>
</dbReference>
<keyword evidence="12" id="KW-0902">Two-component regulatory system</keyword>
<dbReference type="SMART" id="SM00388">
    <property type="entry name" value="HisKA"/>
    <property type="match status" value="1"/>
</dbReference>
<dbReference type="SMART" id="SM00304">
    <property type="entry name" value="HAMP"/>
    <property type="match status" value="1"/>
</dbReference>
<comment type="catalytic activity">
    <reaction evidence="1">
        <text>ATP + protein L-histidine = ADP + protein N-phospho-L-histidine.</text>
        <dbReference type="EC" id="2.7.13.3"/>
    </reaction>
</comment>
<dbReference type="OrthoDB" id="9776727at2"/>
<protein>
    <recommendedName>
        <fullName evidence="3">histidine kinase</fullName>
        <ecNumber evidence="3">2.7.13.3</ecNumber>
    </recommendedName>
</protein>
<dbReference type="InterPro" id="IPR003661">
    <property type="entry name" value="HisK_dim/P_dom"/>
</dbReference>
<evidence type="ECO:0000259" key="17">
    <source>
        <dbReference type="PROSITE" id="PS50885"/>
    </source>
</evidence>